<accession>A0AAP1RCH5</accession>
<dbReference type="Proteomes" id="UP000640866">
    <property type="component" value="Unassembled WGS sequence"/>
</dbReference>
<keyword evidence="1" id="KW-0378">Hydrolase</keyword>
<keyword evidence="1" id="KW-0255">Endonuclease</keyword>
<comment type="caution">
    <text evidence="1">The sequence shown here is derived from an EMBL/GenBank/DDBJ whole genome shotgun (WGS) entry which is preliminary data.</text>
</comment>
<protein>
    <submittedName>
        <fullName evidence="1">Type III restriction endonuclease subunit R</fullName>
    </submittedName>
</protein>
<feature type="non-terminal residue" evidence="1">
    <location>
        <position position="120"/>
    </location>
</feature>
<evidence type="ECO:0000313" key="2">
    <source>
        <dbReference type="Proteomes" id="UP000640866"/>
    </source>
</evidence>
<evidence type="ECO:0000313" key="1">
    <source>
        <dbReference type="EMBL" id="MBE0981329.1"/>
    </source>
</evidence>
<dbReference type="EMBL" id="JACZOI010000754">
    <property type="protein sequence ID" value="MBE0981329.1"/>
    <property type="molecule type" value="Genomic_DNA"/>
</dbReference>
<reference evidence="1" key="1">
    <citation type="submission" date="2020-09" db="EMBL/GenBank/DDBJ databases">
        <title>Emerging polyconal dissemination of OXA-244-producing E. coli in France.</title>
        <authorList>
            <person name="Emeraud C."/>
            <person name="Girlich D."/>
            <person name="Bonnin R.A."/>
            <person name="Jousset A.B."/>
            <person name="Naas T."/>
            <person name="Dortet L."/>
        </authorList>
    </citation>
    <scope>NUCLEOTIDE SEQUENCE</scope>
    <source>
        <strain evidence="1">225E3</strain>
    </source>
</reference>
<dbReference type="AlphaFoldDB" id="A0AAP1RCH5"/>
<gene>
    <name evidence="1" type="ORF">IH772_30050</name>
</gene>
<keyword evidence="1" id="KW-0540">Nuclease</keyword>
<dbReference type="GO" id="GO:0004519">
    <property type="term" value="F:endonuclease activity"/>
    <property type="evidence" value="ECO:0007669"/>
    <property type="project" value="UniProtKB-KW"/>
</dbReference>
<feature type="non-terminal residue" evidence="1">
    <location>
        <position position="1"/>
    </location>
</feature>
<proteinExistence type="predicted"/>
<sequence>GDKTVAVEAFEGNNLVLIDEGHKGTGSAAGAWMRRRDKLTRDGFAFEYSATFGQAVAGGNNVEAVETEIQKKKAKLLFETTALGKLSEEQLAQIALTSEEQRDARIQATREVYGSNRTES</sequence>
<organism evidence="1 2">
    <name type="scientific">Escherichia coli</name>
    <dbReference type="NCBI Taxonomy" id="562"/>
    <lineage>
        <taxon>Bacteria</taxon>
        <taxon>Pseudomonadati</taxon>
        <taxon>Pseudomonadota</taxon>
        <taxon>Gammaproteobacteria</taxon>
        <taxon>Enterobacterales</taxon>
        <taxon>Enterobacteriaceae</taxon>
        <taxon>Escherichia</taxon>
    </lineage>
</organism>
<name>A0AAP1RCH5_ECOLX</name>